<keyword evidence="3" id="KW-0313">Glucose metabolism</keyword>
<dbReference type="PIRSF" id="PIRSF000110">
    <property type="entry name" value="G6PD"/>
    <property type="match status" value="1"/>
</dbReference>
<dbReference type="PANTHER" id="PTHR23429:SF0">
    <property type="entry name" value="GLUCOSE-6-PHOSPHATE 1-DEHYDROGENASE"/>
    <property type="match status" value="1"/>
</dbReference>
<organism evidence="9">
    <name type="scientific">Cacopsylla melanoneura</name>
    <dbReference type="NCBI Taxonomy" id="428564"/>
    <lineage>
        <taxon>Eukaryota</taxon>
        <taxon>Metazoa</taxon>
        <taxon>Ecdysozoa</taxon>
        <taxon>Arthropoda</taxon>
        <taxon>Hexapoda</taxon>
        <taxon>Insecta</taxon>
        <taxon>Pterygota</taxon>
        <taxon>Neoptera</taxon>
        <taxon>Paraneoptera</taxon>
        <taxon>Hemiptera</taxon>
        <taxon>Sternorrhyncha</taxon>
        <taxon>Psylloidea</taxon>
        <taxon>Psyllidae</taxon>
        <taxon>Psyllinae</taxon>
        <taxon>Cacopsylla</taxon>
    </lineage>
</organism>
<dbReference type="PANTHER" id="PTHR23429">
    <property type="entry name" value="GLUCOSE-6-PHOSPHATE 1-DEHYDROGENASE G6PD"/>
    <property type="match status" value="1"/>
</dbReference>
<keyword evidence="5" id="KW-0560">Oxidoreductase</keyword>
<dbReference type="GO" id="GO:0004345">
    <property type="term" value="F:glucose-6-phosphate dehydrogenase activity"/>
    <property type="evidence" value="ECO:0007669"/>
    <property type="project" value="UniProtKB-EC"/>
</dbReference>
<dbReference type="InterPro" id="IPR001282">
    <property type="entry name" value="G6P_DH"/>
</dbReference>
<evidence type="ECO:0000313" key="9">
    <source>
        <dbReference type="EMBL" id="CAG6784798.1"/>
    </source>
</evidence>
<evidence type="ECO:0000259" key="8">
    <source>
        <dbReference type="Pfam" id="PF02781"/>
    </source>
</evidence>
<keyword evidence="4" id="KW-0521">NADP</keyword>
<accession>A0A8D9FBM9</accession>
<dbReference type="InterPro" id="IPR036291">
    <property type="entry name" value="NAD(P)-bd_dom_sf"/>
</dbReference>
<dbReference type="GO" id="GO:0006006">
    <property type="term" value="P:glucose metabolic process"/>
    <property type="evidence" value="ECO:0007669"/>
    <property type="project" value="UniProtKB-KW"/>
</dbReference>
<dbReference type="InterPro" id="IPR022675">
    <property type="entry name" value="G6P_DH_C"/>
</dbReference>
<evidence type="ECO:0000256" key="5">
    <source>
        <dbReference type="ARBA" id="ARBA00023002"/>
    </source>
</evidence>
<evidence type="ECO:0000256" key="6">
    <source>
        <dbReference type="ARBA" id="ARBA00023277"/>
    </source>
</evidence>
<comment type="pathway">
    <text evidence="1">Carbohydrate degradation; pentose phosphate pathway; D-ribulose 5-phosphate from D-glucose 6-phosphate (oxidative stage): step 1/3.</text>
</comment>
<evidence type="ECO:0000256" key="7">
    <source>
        <dbReference type="ARBA" id="ARBA00047696"/>
    </source>
</evidence>
<dbReference type="GO" id="GO:0050661">
    <property type="term" value="F:NADP binding"/>
    <property type="evidence" value="ECO:0007669"/>
    <property type="project" value="InterPro"/>
</dbReference>
<sequence length="469" mass="53925">MDDHLVRSNTEETLTLIRKSLRSATQEVEGTHFDQNIPHVFVTLGASGDLAKKKIYPTLWWLFRDNLLPSNTIFYGYARSKITIQKIRESCEKFMQVKPGQEQRYEEFWKKNYYCSGSYDTRKDFELLHQELLGHERSNGAANRLFYLALPPSVFENVTVHIKNTSMAPRFGNRIFTPTWNRENIASVMITFKEPFGTQGRGGYFDEFGIIRDVMQNHLLQILSLVAMEKPATIHPDDIRNEKVKVLKCIPPLTLDDVVLGQYVGDPDGEGDAKDGYLDDKTVPPGSNTPTYASAVLKIKNERWDGVPFILRCGKALNERKADIRIQYTDVPGDIFDGKTKRNELVMRVQPGEAVYVKMMTKTPGMSFDMEETELDLTYGSRYKNAKLPDAYERLLLDVFCGSQMHFVRADELSEAWRIFTPILHQIEQNAVKPIPYKYGSRGPVEADKLLAENNFKYYGSYRWVNPKH</sequence>
<dbReference type="EMBL" id="HBUF01639921">
    <property type="protein sequence ID" value="CAG6784798.1"/>
    <property type="molecule type" value="Transcribed_RNA"/>
</dbReference>
<dbReference type="EC" id="1.1.1.49" evidence="2"/>
<evidence type="ECO:0000256" key="2">
    <source>
        <dbReference type="ARBA" id="ARBA00013019"/>
    </source>
</evidence>
<protein>
    <recommendedName>
        <fullName evidence="2">glucose-6-phosphate dehydrogenase (NADP(+))</fullName>
        <ecNumber evidence="2">1.1.1.49</ecNumber>
    </recommendedName>
</protein>
<proteinExistence type="inferred from homology"/>
<keyword evidence="6" id="KW-0119">Carbohydrate metabolism</keyword>
<dbReference type="GO" id="GO:0009051">
    <property type="term" value="P:pentose-phosphate shunt, oxidative branch"/>
    <property type="evidence" value="ECO:0007669"/>
    <property type="project" value="TreeGrafter"/>
</dbReference>
<comment type="catalytic activity">
    <reaction evidence="7">
        <text>D-glucose 6-phosphate + NADP(+) = 6-phospho-D-glucono-1,5-lactone + NADPH + H(+)</text>
        <dbReference type="Rhea" id="RHEA:15841"/>
        <dbReference type="ChEBI" id="CHEBI:15378"/>
        <dbReference type="ChEBI" id="CHEBI:57783"/>
        <dbReference type="ChEBI" id="CHEBI:57955"/>
        <dbReference type="ChEBI" id="CHEBI:58349"/>
        <dbReference type="ChEBI" id="CHEBI:61548"/>
        <dbReference type="EC" id="1.1.1.49"/>
    </reaction>
    <physiologicalReaction direction="left-to-right" evidence="7">
        <dbReference type="Rhea" id="RHEA:15842"/>
    </physiologicalReaction>
</comment>
<dbReference type="UniPathway" id="UPA00115"/>
<dbReference type="SUPFAM" id="SSF55347">
    <property type="entry name" value="Glyceraldehyde-3-phosphate dehydrogenase-like, C-terminal domain"/>
    <property type="match status" value="1"/>
</dbReference>
<evidence type="ECO:0000256" key="1">
    <source>
        <dbReference type="ARBA" id="ARBA00004937"/>
    </source>
</evidence>
<name>A0A8D9FBM9_9HEMI</name>
<feature type="domain" description="Glucose-6-phosphate dehydrogenase C-terminal" evidence="8">
    <location>
        <begin position="168"/>
        <end position="458"/>
    </location>
</feature>
<dbReference type="Pfam" id="PF02781">
    <property type="entry name" value="G6PD_C"/>
    <property type="match status" value="1"/>
</dbReference>
<dbReference type="Gene3D" id="3.30.360.10">
    <property type="entry name" value="Dihydrodipicolinate Reductase, domain 2"/>
    <property type="match status" value="1"/>
</dbReference>
<dbReference type="PRINTS" id="PR00079">
    <property type="entry name" value="G6PDHDRGNASE"/>
</dbReference>
<dbReference type="GO" id="GO:0005829">
    <property type="term" value="C:cytosol"/>
    <property type="evidence" value="ECO:0007669"/>
    <property type="project" value="UniProtKB-SubCell"/>
</dbReference>
<evidence type="ECO:0000256" key="4">
    <source>
        <dbReference type="ARBA" id="ARBA00022857"/>
    </source>
</evidence>
<dbReference type="SUPFAM" id="SSF51735">
    <property type="entry name" value="NAD(P)-binding Rossmann-fold domains"/>
    <property type="match status" value="1"/>
</dbReference>
<reference evidence="9" key="1">
    <citation type="submission" date="2021-05" db="EMBL/GenBank/DDBJ databases">
        <authorList>
            <person name="Alioto T."/>
            <person name="Alioto T."/>
            <person name="Gomez Garrido J."/>
        </authorList>
    </citation>
    <scope>NUCLEOTIDE SEQUENCE</scope>
</reference>
<evidence type="ECO:0000256" key="3">
    <source>
        <dbReference type="ARBA" id="ARBA00022526"/>
    </source>
</evidence>
<dbReference type="HAMAP" id="MF_00966">
    <property type="entry name" value="G6PD"/>
    <property type="match status" value="1"/>
</dbReference>
<dbReference type="AlphaFoldDB" id="A0A8D9FBM9"/>